<dbReference type="InterPro" id="IPR005843">
    <property type="entry name" value="A-D-PHexomutase_C"/>
</dbReference>
<evidence type="ECO:0000256" key="6">
    <source>
        <dbReference type="ARBA" id="ARBA00023235"/>
    </source>
</evidence>
<dbReference type="InterPro" id="IPR005844">
    <property type="entry name" value="A-D-PHexomutase_a/b/a-I"/>
</dbReference>
<evidence type="ECO:0000313" key="13">
    <source>
        <dbReference type="Proteomes" id="UP000753724"/>
    </source>
</evidence>
<dbReference type="InterPro" id="IPR036900">
    <property type="entry name" value="A-D-PHexomutase_C_sf"/>
</dbReference>
<dbReference type="SUPFAM" id="SSF55957">
    <property type="entry name" value="Phosphoglucomutase, C-terminal domain"/>
    <property type="match status" value="1"/>
</dbReference>
<evidence type="ECO:0000256" key="5">
    <source>
        <dbReference type="ARBA" id="ARBA00022842"/>
    </source>
</evidence>
<evidence type="ECO:0000256" key="1">
    <source>
        <dbReference type="ARBA" id="ARBA00001946"/>
    </source>
</evidence>
<evidence type="ECO:0000259" key="10">
    <source>
        <dbReference type="Pfam" id="PF02879"/>
    </source>
</evidence>
<dbReference type="PROSITE" id="PS00710">
    <property type="entry name" value="PGM_PMM"/>
    <property type="match status" value="1"/>
</dbReference>
<evidence type="ECO:0000256" key="3">
    <source>
        <dbReference type="ARBA" id="ARBA00022553"/>
    </source>
</evidence>
<name>A0ABW9XGZ2_9SPHN</name>
<dbReference type="SUPFAM" id="SSF53738">
    <property type="entry name" value="Phosphoglucomutase, first 3 domains"/>
    <property type="match status" value="3"/>
</dbReference>
<evidence type="ECO:0000256" key="2">
    <source>
        <dbReference type="ARBA" id="ARBA00010231"/>
    </source>
</evidence>
<evidence type="ECO:0000256" key="4">
    <source>
        <dbReference type="ARBA" id="ARBA00022723"/>
    </source>
</evidence>
<gene>
    <name evidence="12" type="ORF">GTZ99_14330</name>
</gene>
<protein>
    <submittedName>
        <fullName evidence="12">Phosphomannomutase</fullName>
    </submittedName>
</protein>
<comment type="similarity">
    <text evidence="2 7">Belongs to the phosphohexose mutase family.</text>
</comment>
<keyword evidence="5 7" id="KW-0460">Magnesium</keyword>
<dbReference type="Gene3D" id="3.40.120.10">
    <property type="entry name" value="Alpha-D-Glucose-1,6-Bisphosphate, subunit A, domain 3"/>
    <property type="match status" value="3"/>
</dbReference>
<keyword evidence="13" id="KW-1185">Reference proteome</keyword>
<dbReference type="Pfam" id="PF00408">
    <property type="entry name" value="PGM_PMM_IV"/>
    <property type="match status" value="1"/>
</dbReference>
<dbReference type="InterPro" id="IPR016066">
    <property type="entry name" value="A-D-PHexomutase_CS"/>
</dbReference>
<evidence type="ECO:0000256" key="7">
    <source>
        <dbReference type="RuleBase" id="RU004326"/>
    </source>
</evidence>
<keyword evidence="6" id="KW-0413">Isomerase</keyword>
<feature type="domain" description="Alpha-D-phosphohexomutase alpha/beta/alpha" evidence="11">
    <location>
        <begin position="258"/>
        <end position="364"/>
    </location>
</feature>
<keyword evidence="4 7" id="KW-0479">Metal-binding</keyword>
<feature type="domain" description="Alpha-D-phosphohexomutase C-terminal" evidence="8">
    <location>
        <begin position="374"/>
        <end position="449"/>
    </location>
</feature>
<keyword evidence="3" id="KW-0597">Phosphoprotein</keyword>
<feature type="domain" description="Alpha-D-phosphohexomutase alpha/beta/alpha" evidence="9">
    <location>
        <begin position="6"/>
        <end position="118"/>
    </location>
</feature>
<dbReference type="Gene3D" id="3.30.310.50">
    <property type="entry name" value="Alpha-D-phosphohexomutase, C-terminal domain"/>
    <property type="match status" value="1"/>
</dbReference>
<accession>A0ABW9XGZ2</accession>
<dbReference type="Proteomes" id="UP000753724">
    <property type="component" value="Unassembled WGS sequence"/>
</dbReference>
<dbReference type="Pfam" id="PF02879">
    <property type="entry name" value="PGM_PMM_II"/>
    <property type="match status" value="1"/>
</dbReference>
<comment type="caution">
    <text evidence="12">The sequence shown here is derived from an EMBL/GenBank/DDBJ whole genome shotgun (WGS) entry which is preliminary data.</text>
</comment>
<dbReference type="PANTHER" id="PTHR43771">
    <property type="entry name" value="PHOSPHOMANNOMUTASE"/>
    <property type="match status" value="1"/>
</dbReference>
<dbReference type="InterPro" id="IPR005845">
    <property type="entry name" value="A-D-PHexomutase_a/b/a-II"/>
</dbReference>
<comment type="cofactor">
    <cofactor evidence="1">
        <name>Mg(2+)</name>
        <dbReference type="ChEBI" id="CHEBI:18420"/>
    </cofactor>
</comment>
<evidence type="ECO:0000259" key="11">
    <source>
        <dbReference type="Pfam" id="PF02880"/>
    </source>
</evidence>
<dbReference type="CDD" id="cd03089">
    <property type="entry name" value="PMM_PGM"/>
    <property type="match status" value="1"/>
</dbReference>
<evidence type="ECO:0000259" key="9">
    <source>
        <dbReference type="Pfam" id="PF02878"/>
    </source>
</evidence>
<dbReference type="InterPro" id="IPR005846">
    <property type="entry name" value="A-D-PHexomutase_a/b/a-III"/>
</dbReference>
<organism evidence="12 13">
    <name type="scientific">Novosphingobium ovatum</name>
    <dbReference type="NCBI Taxonomy" id="1908523"/>
    <lineage>
        <taxon>Bacteria</taxon>
        <taxon>Pseudomonadati</taxon>
        <taxon>Pseudomonadota</taxon>
        <taxon>Alphaproteobacteria</taxon>
        <taxon>Sphingomonadales</taxon>
        <taxon>Sphingomonadaceae</taxon>
        <taxon>Novosphingobium</taxon>
    </lineage>
</organism>
<dbReference type="InterPro" id="IPR016055">
    <property type="entry name" value="A-D-PHexomutase_a/b/a-I/II/III"/>
</dbReference>
<dbReference type="InterPro" id="IPR005841">
    <property type="entry name" value="Alpha-D-phosphohexomutase_SF"/>
</dbReference>
<dbReference type="Pfam" id="PF02878">
    <property type="entry name" value="PGM_PMM_I"/>
    <property type="match status" value="1"/>
</dbReference>
<sequence>MHPSILREYDIRGIYGRTLFDADAYVIGRRFAAVVLAEGGARIAVGRDGRLSSPALEAALVAGLTDGGVDVTRIGLGPTPMLYFAEASMPEQDGGIQITGSHNPGDHNGFKIVFRGRPFFGADIRRLGQMAAVEQAEIGRKGVDRAVCPMAAYGAALLGALKGVDRAALDQVRIGWDTGNGAAGPVMQALIAQLPGEHILLFPDVNGHFPNHHPDPSNAANLADLRSAVLSNHLDFGVAFDGDADRLGIVDARGRIIDGDRLLSLAAADVLPDHPGAMVVADIKTSQAVIDDIARLGGQPLLWKTGHSHIKSKMKETGAILGGEMTGHLFYADRWYGFDDAIYAALRIIAASVRPGRSVTAMHEAMAVMHATPEIRIPVAEEAKFDIVANVAEQMRAAGIAADLTDGLRVTGPDGWWLLRPSNTEAMLGARAESASAQGLARVLAQLDAALAQCGVVRPLGG</sequence>
<dbReference type="PANTHER" id="PTHR43771:SF2">
    <property type="entry name" value="PHOSPHOMANNOMUTASE_PHOSPHOGLUCOMUTASE"/>
    <property type="match status" value="1"/>
</dbReference>
<evidence type="ECO:0000313" key="12">
    <source>
        <dbReference type="EMBL" id="NBC37729.1"/>
    </source>
</evidence>
<evidence type="ECO:0000259" key="8">
    <source>
        <dbReference type="Pfam" id="PF00408"/>
    </source>
</evidence>
<dbReference type="NCBIfam" id="NF046027">
    <property type="entry name" value="PhglucPhmanMutPgmG"/>
    <property type="match status" value="1"/>
</dbReference>
<dbReference type="EMBL" id="JAAAPO010000005">
    <property type="protein sequence ID" value="NBC37729.1"/>
    <property type="molecule type" value="Genomic_DNA"/>
</dbReference>
<reference evidence="13" key="1">
    <citation type="submission" date="2020-01" db="EMBL/GenBank/DDBJ databases">
        <title>Sphingomonas sp. strain CSW-10.</title>
        <authorList>
            <person name="Chen W.-M."/>
        </authorList>
    </citation>
    <scope>NUCLEOTIDE SEQUENCE [LARGE SCALE GENOMIC DNA]</scope>
    <source>
        <strain evidence="13">FSY-8</strain>
    </source>
</reference>
<feature type="domain" description="Alpha-D-phosphohexomutase alpha/beta/alpha" evidence="10">
    <location>
        <begin position="153"/>
        <end position="254"/>
    </location>
</feature>
<dbReference type="PRINTS" id="PR00509">
    <property type="entry name" value="PGMPMM"/>
</dbReference>
<dbReference type="Pfam" id="PF02880">
    <property type="entry name" value="PGM_PMM_III"/>
    <property type="match status" value="1"/>
</dbReference>
<proteinExistence type="inferred from homology"/>